<keyword evidence="5" id="KW-1185">Reference proteome</keyword>
<gene>
    <name evidence="4" type="ORF">CYY_005694</name>
</gene>
<evidence type="ECO:0000256" key="3">
    <source>
        <dbReference type="RuleBase" id="RU000363"/>
    </source>
</evidence>
<dbReference type="PRINTS" id="PR00081">
    <property type="entry name" value="GDHRDH"/>
</dbReference>
<dbReference type="GO" id="GO:0016491">
    <property type="term" value="F:oxidoreductase activity"/>
    <property type="evidence" value="ECO:0007669"/>
    <property type="project" value="UniProtKB-KW"/>
</dbReference>
<dbReference type="PRINTS" id="PR00080">
    <property type="entry name" value="SDRFAMILY"/>
</dbReference>
<protein>
    <recommendedName>
        <fullName evidence="6">Short-chain dehydrogenase/reductase family protein</fullName>
    </recommendedName>
</protein>
<organism evidence="4 5">
    <name type="scientific">Polysphondylium violaceum</name>
    <dbReference type="NCBI Taxonomy" id="133409"/>
    <lineage>
        <taxon>Eukaryota</taxon>
        <taxon>Amoebozoa</taxon>
        <taxon>Evosea</taxon>
        <taxon>Eumycetozoa</taxon>
        <taxon>Dictyostelia</taxon>
        <taxon>Dictyosteliales</taxon>
        <taxon>Dictyosteliaceae</taxon>
        <taxon>Polysphondylium</taxon>
    </lineage>
</organism>
<evidence type="ECO:0000313" key="4">
    <source>
        <dbReference type="EMBL" id="KAF2072982.1"/>
    </source>
</evidence>
<comment type="caution">
    <text evidence="4">The sequence shown here is derived from an EMBL/GenBank/DDBJ whole genome shotgun (WGS) entry which is preliminary data.</text>
</comment>
<keyword evidence="2" id="KW-0560">Oxidoreductase</keyword>
<proteinExistence type="inferred from homology"/>
<accession>A0A8J4PT20</accession>
<dbReference type="EMBL" id="AJWJ01000234">
    <property type="protein sequence ID" value="KAF2072982.1"/>
    <property type="molecule type" value="Genomic_DNA"/>
</dbReference>
<comment type="similarity">
    <text evidence="1 3">Belongs to the short-chain dehydrogenases/reductases (SDR) family.</text>
</comment>
<evidence type="ECO:0008006" key="6">
    <source>
        <dbReference type="Google" id="ProtNLM"/>
    </source>
</evidence>
<evidence type="ECO:0000256" key="1">
    <source>
        <dbReference type="ARBA" id="ARBA00006484"/>
    </source>
</evidence>
<dbReference type="PANTHER" id="PTHR43976:SF16">
    <property type="entry name" value="SHORT-CHAIN DEHYDROGENASE_REDUCTASE FAMILY PROTEIN"/>
    <property type="match status" value="1"/>
</dbReference>
<dbReference type="AlphaFoldDB" id="A0A8J4PT20"/>
<sequence>MSETNRVWYVTGASKGLGLSLVQKLVRAGYSVAATSRNKQELIQNLGSWYNADKVLALQVDLTSDESVEKSIKDTVAKFGTIDVIVNNAGYSLVGSIEASSAEEVKKNFEVNVFAIFNVMRHALPILRANKNPTRPRIMNISSIGGLVGFQAFGVYSSTKFAVNGLSESLDSELAPFGIRCICVLPGYFRTSFLESGATTTKKTISEYTEVQKVVDNHLNVINNNQAGDPNKAAEVFIELSKIPSPPKHFFMGSDSYSMAINAYKGANEELLKWKDLSCSTDFPK</sequence>
<dbReference type="InterPro" id="IPR036291">
    <property type="entry name" value="NAD(P)-bd_dom_sf"/>
</dbReference>
<dbReference type="InterPro" id="IPR002347">
    <property type="entry name" value="SDR_fam"/>
</dbReference>
<dbReference type="Proteomes" id="UP000695562">
    <property type="component" value="Unassembled WGS sequence"/>
</dbReference>
<dbReference type="SUPFAM" id="SSF51735">
    <property type="entry name" value="NAD(P)-binding Rossmann-fold domains"/>
    <property type="match status" value="1"/>
</dbReference>
<dbReference type="Pfam" id="PF00106">
    <property type="entry name" value="adh_short"/>
    <property type="match status" value="1"/>
</dbReference>
<dbReference type="CDD" id="cd05374">
    <property type="entry name" value="17beta-HSD-like_SDR_c"/>
    <property type="match status" value="1"/>
</dbReference>
<evidence type="ECO:0000313" key="5">
    <source>
        <dbReference type="Proteomes" id="UP000695562"/>
    </source>
</evidence>
<name>A0A8J4PT20_9MYCE</name>
<dbReference type="Gene3D" id="3.40.50.720">
    <property type="entry name" value="NAD(P)-binding Rossmann-like Domain"/>
    <property type="match status" value="1"/>
</dbReference>
<dbReference type="OrthoDB" id="13950at2759"/>
<reference evidence="4" key="1">
    <citation type="submission" date="2020-01" db="EMBL/GenBank/DDBJ databases">
        <title>Development of genomics and gene disruption for Polysphondylium violaceum indicates a role for the polyketide synthase stlB in stalk morphogenesis.</title>
        <authorList>
            <person name="Narita B."/>
            <person name="Kawabe Y."/>
            <person name="Kin K."/>
            <person name="Saito T."/>
            <person name="Gibbs R."/>
            <person name="Kuspa A."/>
            <person name="Muzny D."/>
            <person name="Queller D."/>
            <person name="Richards S."/>
            <person name="Strassman J."/>
            <person name="Sucgang R."/>
            <person name="Worley K."/>
            <person name="Schaap P."/>
        </authorList>
    </citation>
    <scope>NUCLEOTIDE SEQUENCE</scope>
    <source>
        <strain evidence="4">QSvi11</strain>
    </source>
</reference>
<dbReference type="InterPro" id="IPR051911">
    <property type="entry name" value="SDR_oxidoreductase"/>
</dbReference>
<dbReference type="PANTHER" id="PTHR43976">
    <property type="entry name" value="SHORT CHAIN DEHYDROGENASE"/>
    <property type="match status" value="1"/>
</dbReference>
<evidence type="ECO:0000256" key="2">
    <source>
        <dbReference type="ARBA" id="ARBA00023002"/>
    </source>
</evidence>